<reference evidence="9 10" key="1">
    <citation type="submission" date="2023-09" db="EMBL/GenBank/DDBJ databases">
        <title>Xinfangfangia sedmenti sp. nov., isolated the sedment.</title>
        <authorList>
            <person name="Xu L."/>
        </authorList>
    </citation>
    <scope>NUCLEOTIDE SEQUENCE [LARGE SCALE GENOMIC DNA]</scope>
    <source>
        <strain evidence="9 10">LG-4</strain>
    </source>
</reference>
<feature type="domain" description="PpiC" evidence="8">
    <location>
        <begin position="243"/>
        <end position="362"/>
    </location>
</feature>
<evidence type="ECO:0000256" key="6">
    <source>
        <dbReference type="ARBA" id="ARBA00023186"/>
    </source>
</evidence>
<organism evidence="9 10">
    <name type="scientific">Ruixingdingia sedimenti</name>
    <dbReference type="NCBI Taxonomy" id="3073604"/>
    <lineage>
        <taxon>Bacteria</taxon>
        <taxon>Pseudomonadati</taxon>
        <taxon>Pseudomonadota</taxon>
        <taxon>Alphaproteobacteria</taxon>
        <taxon>Rhodobacterales</taxon>
        <taxon>Paracoccaceae</taxon>
        <taxon>Ruixingdingia</taxon>
    </lineage>
</organism>
<keyword evidence="2" id="KW-1003">Cell membrane</keyword>
<keyword evidence="6" id="KW-0143">Chaperone</keyword>
<keyword evidence="10" id="KW-1185">Reference proteome</keyword>
<dbReference type="InterPro" id="IPR052029">
    <property type="entry name" value="PpiD_chaperone"/>
</dbReference>
<dbReference type="Proteomes" id="UP001247754">
    <property type="component" value="Unassembled WGS sequence"/>
</dbReference>
<evidence type="ECO:0000256" key="7">
    <source>
        <dbReference type="ARBA" id="ARBA00038408"/>
    </source>
</evidence>
<accession>A0ABU1F628</accession>
<gene>
    <name evidence="9" type="ORF">RGD00_04690</name>
</gene>
<dbReference type="PANTHER" id="PTHR47529:SF1">
    <property type="entry name" value="PERIPLASMIC CHAPERONE PPID"/>
    <property type="match status" value="1"/>
</dbReference>
<dbReference type="PANTHER" id="PTHR47529">
    <property type="entry name" value="PEPTIDYL-PROLYL CIS-TRANS ISOMERASE D"/>
    <property type="match status" value="1"/>
</dbReference>
<dbReference type="EMBL" id="JAVKPH010000003">
    <property type="protein sequence ID" value="MDR5651887.1"/>
    <property type="molecule type" value="Genomic_DNA"/>
</dbReference>
<comment type="similarity">
    <text evidence="7">Belongs to the PpiD chaperone family.</text>
</comment>
<dbReference type="Pfam" id="PF13624">
    <property type="entry name" value="SurA_N_3"/>
    <property type="match status" value="1"/>
</dbReference>
<evidence type="ECO:0000256" key="1">
    <source>
        <dbReference type="ARBA" id="ARBA00004401"/>
    </source>
</evidence>
<keyword evidence="5" id="KW-0472">Membrane</keyword>
<evidence type="ECO:0000256" key="5">
    <source>
        <dbReference type="ARBA" id="ARBA00023136"/>
    </source>
</evidence>
<sequence length="613" mass="64903">MKKPSLGQAFVWILLALVIVGLGGFGVTNFGGSITSIGKVGGQDIGANDYARAIDREMRAFQAQTGQPIGFAQAQVLGLDARARQQLVTGAALDDLAHTMGLSVGDARLAQEIRGLGAFQGLDGRFDRDAYGAALRQSGYTEREFENQVREDVARNLIRQAVAGGLGAPEGAAAAVWSYLGERRSFTLVRLTEDDLAEPVPEPTPDDLRAWYEAHPDSYTRPAGRRIAYAVLLPEDVVDEVPVDEAALQRLYQTRIDEFVQPERRLVERLVFPDEAAAAAARERLDAGTASFDDLVAERGLTLADIDMGDMAQADLGTAGAEVFAVEAPGVAGPLPSALGPALYRVNGVLASQEITFEAAREALRAEYAMDGARRLIGERVDEIDDLLAGGATIEDLAAEGGMTAGTVDLFPDTAEGIAAYPAFRTRAAQARADSYPEVFELDDGGIAALRLEAELPAELRPYDAVAEQVADDWRTAERAARLAARLAEAEAAVTASGSLADAGGTAETFTGLGRDGFVENAPASLIGTVFGMAPGDLRAITEGDFVALLRLDSVIPADQQSPDALIIKAAVAGQMGQDMAQDAFLMFSAAAERRAGLRLDQIAIDAVHAQMR</sequence>
<evidence type="ECO:0000256" key="2">
    <source>
        <dbReference type="ARBA" id="ARBA00022475"/>
    </source>
</evidence>
<evidence type="ECO:0000313" key="10">
    <source>
        <dbReference type="Proteomes" id="UP001247754"/>
    </source>
</evidence>
<evidence type="ECO:0000256" key="4">
    <source>
        <dbReference type="ARBA" id="ARBA00022989"/>
    </source>
</evidence>
<dbReference type="RefSeq" id="WP_310456133.1">
    <property type="nucleotide sequence ID" value="NZ_JAVKPH010000003.1"/>
</dbReference>
<comment type="subcellular location">
    <subcellularLocation>
        <location evidence="1">Cell membrane</location>
        <topology evidence="1">Single-pass type II membrane protein</topology>
    </subcellularLocation>
</comment>
<dbReference type="Pfam" id="PF13145">
    <property type="entry name" value="Rotamase_2"/>
    <property type="match status" value="1"/>
</dbReference>
<comment type="caution">
    <text evidence="9">The sequence shown here is derived from an EMBL/GenBank/DDBJ whole genome shotgun (WGS) entry which is preliminary data.</text>
</comment>
<evidence type="ECO:0000256" key="3">
    <source>
        <dbReference type="ARBA" id="ARBA00022692"/>
    </source>
</evidence>
<keyword evidence="4" id="KW-1133">Transmembrane helix</keyword>
<dbReference type="GO" id="GO:0016853">
    <property type="term" value="F:isomerase activity"/>
    <property type="evidence" value="ECO:0007669"/>
    <property type="project" value="UniProtKB-KW"/>
</dbReference>
<keyword evidence="9" id="KW-0413">Isomerase</keyword>
<evidence type="ECO:0000259" key="8">
    <source>
        <dbReference type="Pfam" id="PF13145"/>
    </source>
</evidence>
<proteinExistence type="inferred from homology"/>
<keyword evidence="3" id="KW-0812">Transmembrane</keyword>
<dbReference type="InterPro" id="IPR000297">
    <property type="entry name" value="PPIase_PpiC"/>
</dbReference>
<name>A0ABU1F628_9RHOB</name>
<dbReference type="SUPFAM" id="SSF109998">
    <property type="entry name" value="Triger factor/SurA peptide-binding domain-like"/>
    <property type="match status" value="1"/>
</dbReference>
<protein>
    <submittedName>
        <fullName evidence="9">Peptidylprolyl isomerase</fullName>
    </submittedName>
</protein>
<evidence type="ECO:0000313" key="9">
    <source>
        <dbReference type="EMBL" id="MDR5651887.1"/>
    </source>
</evidence>
<dbReference type="Gene3D" id="1.10.4030.10">
    <property type="entry name" value="Porin chaperone SurA, peptide-binding domain"/>
    <property type="match status" value="1"/>
</dbReference>
<dbReference type="InterPro" id="IPR027304">
    <property type="entry name" value="Trigger_fact/SurA_dom_sf"/>
</dbReference>